<dbReference type="NCBIfam" id="TIGR01930">
    <property type="entry name" value="AcCoA-C-Actrans"/>
    <property type="match status" value="1"/>
</dbReference>
<dbReference type="CDD" id="cd00751">
    <property type="entry name" value="thiolase"/>
    <property type="match status" value="1"/>
</dbReference>
<reference evidence="7 8" key="1">
    <citation type="submission" date="2023-05" db="EMBL/GenBank/DDBJ databases">
        <title>Draft genome sequence of Streptomyces sp. B-S-A6 isolated from a cave soil in Thailand.</title>
        <authorList>
            <person name="Chamroensaksri N."/>
            <person name="Muangham S."/>
        </authorList>
    </citation>
    <scope>NUCLEOTIDE SEQUENCE [LARGE SCALE GENOMIC DNA]</scope>
    <source>
        <strain evidence="7 8">B-S-A6</strain>
    </source>
</reference>
<dbReference type="SUPFAM" id="SSF53901">
    <property type="entry name" value="Thiolase-like"/>
    <property type="match status" value="2"/>
</dbReference>
<sequence length="389" mass="41280">MAAEPVIVEAVRTPIGKRGGALANLHPAYLLGETYRELLARTGIQPDCVEQIVGGAVTQAGEQSANPTRTAWLTMGLPYETAATTVNCQCGSSQQASHMVANMISSGVMDVGISCGVEAMSRVPLGAASKHGPGKPFPDEWNVDLPNQFEAAERIARKRGLTRENVDSLGLISQERAATAWAEERFKRETFAVQVPTTEEEQAAGQGMWRLVDRDEGLRDTAMEGLAGLKSVMPTAVHTAGNASQISDGAAAIMWSSKRMARALKLKPRARIVAQALVGSDPHFHLDGPIDATRAVLGKAGMSLKDIDLVEINEAFASVVLSWAQVFGQDLEKVNVNGGAIALGHPVGATGARLITTALHELERRDKEFALVTMCAGGALATATILQRL</sequence>
<keyword evidence="3 4" id="KW-0012">Acyltransferase</keyword>
<dbReference type="Pfam" id="PF00108">
    <property type="entry name" value="Thiolase_N"/>
    <property type="match status" value="1"/>
</dbReference>
<evidence type="ECO:0000256" key="1">
    <source>
        <dbReference type="ARBA" id="ARBA00010982"/>
    </source>
</evidence>
<dbReference type="InterPro" id="IPR020617">
    <property type="entry name" value="Thiolase_C"/>
</dbReference>
<dbReference type="InterPro" id="IPR020613">
    <property type="entry name" value="Thiolase_CS"/>
</dbReference>
<evidence type="ECO:0000259" key="5">
    <source>
        <dbReference type="Pfam" id="PF00108"/>
    </source>
</evidence>
<dbReference type="RefSeq" id="WP_282543836.1">
    <property type="nucleotide sequence ID" value="NZ_JASCIQ010000019.1"/>
</dbReference>
<accession>A0ABT6SCI5</accession>
<dbReference type="PIRSF" id="PIRSF000429">
    <property type="entry name" value="Ac-CoA_Ac_transf"/>
    <property type="match status" value="1"/>
</dbReference>
<dbReference type="PANTHER" id="PTHR43365:SF1">
    <property type="entry name" value="ACETYL-COA C-ACYLTRANSFERASE"/>
    <property type="match status" value="1"/>
</dbReference>
<dbReference type="EMBL" id="JASCIQ010000019">
    <property type="protein sequence ID" value="MDI3405895.1"/>
    <property type="molecule type" value="Genomic_DNA"/>
</dbReference>
<protein>
    <submittedName>
        <fullName evidence="7">Steroid 3-ketoacyl-CoA thiolase</fullName>
    </submittedName>
</protein>
<feature type="domain" description="Thiolase N-terminal" evidence="5">
    <location>
        <begin position="6"/>
        <end position="257"/>
    </location>
</feature>
<comment type="similarity">
    <text evidence="1 4">Belongs to the thiolase-like superfamily. Thiolase family.</text>
</comment>
<dbReference type="PANTHER" id="PTHR43365">
    <property type="entry name" value="BLR7806 PROTEIN"/>
    <property type="match status" value="1"/>
</dbReference>
<organism evidence="7 8">
    <name type="scientific">Streptomyces cavernicola</name>
    <dbReference type="NCBI Taxonomy" id="3043613"/>
    <lineage>
        <taxon>Bacteria</taxon>
        <taxon>Bacillati</taxon>
        <taxon>Actinomycetota</taxon>
        <taxon>Actinomycetes</taxon>
        <taxon>Kitasatosporales</taxon>
        <taxon>Streptomycetaceae</taxon>
        <taxon>Streptomyces</taxon>
    </lineage>
</organism>
<dbReference type="Pfam" id="PF02803">
    <property type="entry name" value="Thiolase_C"/>
    <property type="match status" value="1"/>
</dbReference>
<dbReference type="InterPro" id="IPR020610">
    <property type="entry name" value="Thiolase_AS"/>
</dbReference>
<dbReference type="NCBIfam" id="NF005889">
    <property type="entry name" value="PRK07850.1"/>
    <property type="match status" value="1"/>
</dbReference>
<gene>
    <name evidence="7" type="ORF">QIS96_18985</name>
</gene>
<evidence type="ECO:0000313" key="8">
    <source>
        <dbReference type="Proteomes" id="UP001223978"/>
    </source>
</evidence>
<keyword evidence="8" id="KW-1185">Reference proteome</keyword>
<dbReference type="PROSITE" id="PS00737">
    <property type="entry name" value="THIOLASE_2"/>
    <property type="match status" value="1"/>
</dbReference>
<evidence type="ECO:0000256" key="3">
    <source>
        <dbReference type="ARBA" id="ARBA00023315"/>
    </source>
</evidence>
<dbReference type="InterPro" id="IPR020616">
    <property type="entry name" value="Thiolase_N"/>
</dbReference>
<dbReference type="Proteomes" id="UP001223978">
    <property type="component" value="Unassembled WGS sequence"/>
</dbReference>
<dbReference type="InterPro" id="IPR016039">
    <property type="entry name" value="Thiolase-like"/>
</dbReference>
<dbReference type="PROSITE" id="PS00099">
    <property type="entry name" value="THIOLASE_3"/>
    <property type="match status" value="1"/>
</dbReference>
<dbReference type="Gene3D" id="3.40.47.10">
    <property type="match status" value="2"/>
</dbReference>
<proteinExistence type="inferred from homology"/>
<name>A0ABT6SCI5_9ACTN</name>
<dbReference type="InterPro" id="IPR002155">
    <property type="entry name" value="Thiolase"/>
</dbReference>
<evidence type="ECO:0000259" key="6">
    <source>
        <dbReference type="Pfam" id="PF02803"/>
    </source>
</evidence>
<keyword evidence="2 4" id="KW-0808">Transferase</keyword>
<feature type="domain" description="Thiolase C-terminal" evidence="6">
    <location>
        <begin position="266"/>
        <end position="388"/>
    </location>
</feature>
<evidence type="ECO:0000313" key="7">
    <source>
        <dbReference type="EMBL" id="MDI3405895.1"/>
    </source>
</evidence>
<evidence type="ECO:0000256" key="2">
    <source>
        <dbReference type="ARBA" id="ARBA00022679"/>
    </source>
</evidence>
<evidence type="ECO:0000256" key="4">
    <source>
        <dbReference type="RuleBase" id="RU003557"/>
    </source>
</evidence>
<comment type="caution">
    <text evidence="7">The sequence shown here is derived from an EMBL/GenBank/DDBJ whole genome shotgun (WGS) entry which is preliminary data.</text>
</comment>